<sequence length="158" mass="16887">MFSNPTKTQKPNPSSEDTQKRLEREIRDIVSVLTHRLLDFPASSMDDPAAGIITLAGCNTGASLKADIDGLNANHFGLSSDGEEVMRACANSNFQAVNNSIMFGASCSAKNPGVHMVITTLDDSGHWSDDGSGKKEEKKMHKSKISSSRSDKEGAESA</sequence>
<dbReference type="PANTHER" id="PTHR33472:SF28">
    <property type="entry name" value="BROMO AND FHA DOMAIN-CONTAINING PROTEIN DDB_G0267958"/>
    <property type="match status" value="1"/>
</dbReference>
<feature type="compositionally biased region" description="Basic and acidic residues" evidence="1">
    <location>
        <begin position="123"/>
        <end position="139"/>
    </location>
</feature>
<gene>
    <name evidence="2" type="ORF">AMTR_s00018p00121660</name>
</gene>
<feature type="region of interest" description="Disordered" evidence="1">
    <location>
        <begin position="1"/>
        <end position="20"/>
    </location>
</feature>
<keyword evidence="3" id="KW-1185">Reference proteome</keyword>
<dbReference type="eggNOG" id="ENOG502S40S">
    <property type="taxonomic scope" value="Eukaryota"/>
</dbReference>
<dbReference type="OMA" id="DINGDYE"/>
<organism evidence="2 3">
    <name type="scientific">Amborella trichopoda</name>
    <dbReference type="NCBI Taxonomy" id="13333"/>
    <lineage>
        <taxon>Eukaryota</taxon>
        <taxon>Viridiplantae</taxon>
        <taxon>Streptophyta</taxon>
        <taxon>Embryophyta</taxon>
        <taxon>Tracheophyta</taxon>
        <taxon>Spermatophyta</taxon>
        <taxon>Magnoliopsida</taxon>
        <taxon>Amborellales</taxon>
        <taxon>Amborellaceae</taxon>
        <taxon>Amborella</taxon>
    </lineage>
</organism>
<feature type="region of interest" description="Disordered" evidence="1">
    <location>
        <begin position="121"/>
        <end position="158"/>
    </location>
</feature>
<feature type="compositionally biased region" description="Polar residues" evidence="1">
    <location>
        <begin position="1"/>
        <end position="16"/>
    </location>
</feature>
<accession>W1PLW8</accession>
<dbReference type="Proteomes" id="UP000017836">
    <property type="component" value="Unassembled WGS sequence"/>
</dbReference>
<dbReference type="EMBL" id="KI393569">
    <property type="protein sequence ID" value="ERN08150.1"/>
    <property type="molecule type" value="Genomic_DNA"/>
</dbReference>
<dbReference type="AlphaFoldDB" id="W1PLW8"/>
<reference evidence="3" key="1">
    <citation type="journal article" date="2013" name="Science">
        <title>The Amborella genome and the evolution of flowering plants.</title>
        <authorList>
            <consortium name="Amborella Genome Project"/>
        </authorList>
    </citation>
    <scope>NUCLEOTIDE SEQUENCE [LARGE SCALE GENOMIC DNA]</scope>
</reference>
<dbReference type="HOGENOM" id="CLU_119842_0_0_1"/>
<dbReference type="OrthoDB" id="774437at2759"/>
<protein>
    <submittedName>
        <fullName evidence="2">Uncharacterized protein</fullName>
    </submittedName>
</protein>
<proteinExistence type="predicted"/>
<evidence type="ECO:0000256" key="1">
    <source>
        <dbReference type="SAM" id="MobiDB-lite"/>
    </source>
</evidence>
<evidence type="ECO:0000313" key="3">
    <source>
        <dbReference type="Proteomes" id="UP000017836"/>
    </source>
</evidence>
<evidence type="ECO:0000313" key="2">
    <source>
        <dbReference type="EMBL" id="ERN08150.1"/>
    </source>
</evidence>
<dbReference type="Gramene" id="ERN08150">
    <property type="protein sequence ID" value="ERN08150"/>
    <property type="gene ID" value="AMTR_s00018p00121660"/>
</dbReference>
<feature type="compositionally biased region" description="Basic and acidic residues" evidence="1">
    <location>
        <begin position="149"/>
        <end position="158"/>
    </location>
</feature>
<dbReference type="PANTHER" id="PTHR33472">
    <property type="entry name" value="OS01G0106600 PROTEIN"/>
    <property type="match status" value="1"/>
</dbReference>
<name>W1PLW8_AMBTC</name>